<comment type="caution">
    <text evidence="2">The sequence shown here is derived from an EMBL/GenBank/DDBJ whole genome shotgun (WGS) entry which is preliminary data.</text>
</comment>
<gene>
    <name evidence="2" type="ORF">QYE77_10605</name>
</gene>
<dbReference type="PANTHER" id="PTHR34448:SF1">
    <property type="entry name" value="BLL6088 PROTEIN"/>
    <property type="match status" value="1"/>
</dbReference>
<proteinExistence type="predicted"/>
<evidence type="ECO:0000256" key="1">
    <source>
        <dbReference type="ARBA" id="ARBA00022723"/>
    </source>
</evidence>
<organism evidence="2 3">
    <name type="scientific">Thermanaerothrix solaris</name>
    <dbReference type="NCBI Taxonomy" id="3058434"/>
    <lineage>
        <taxon>Bacteria</taxon>
        <taxon>Bacillati</taxon>
        <taxon>Chloroflexota</taxon>
        <taxon>Anaerolineae</taxon>
        <taxon>Anaerolineales</taxon>
        <taxon>Anaerolineaceae</taxon>
        <taxon>Thermanaerothrix</taxon>
    </lineage>
</organism>
<dbReference type="Proteomes" id="UP001254165">
    <property type="component" value="Unassembled WGS sequence"/>
</dbReference>
<dbReference type="PANTHER" id="PTHR34448">
    <property type="entry name" value="AMINOPEPTIDASE"/>
    <property type="match status" value="1"/>
</dbReference>
<reference evidence="2 3" key="1">
    <citation type="submission" date="2023-07" db="EMBL/GenBank/DDBJ databases">
        <title>Novel species of Thermanaerothrix with wide hydrolytic capabilities.</title>
        <authorList>
            <person name="Zayulina K.S."/>
            <person name="Podosokorskaya O.A."/>
            <person name="Elcheninov A.G."/>
        </authorList>
    </citation>
    <scope>NUCLEOTIDE SEQUENCE [LARGE SCALE GENOMIC DNA]</scope>
    <source>
        <strain evidence="2 3">4228-RoL</strain>
    </source>
</reference>
<name>A0ABU3NQR2_9CHLR</name>
<protein>
    <submittedName>
        <fullName evidence="2">Aminopeptidase</fullName>
        <ecNumber evidence="2">3.4.11.-</ecNumber>
    </submittedName>
</protein>
<keyword evidence="2" id="KW-0378">Hydrolase</keyword>
<dbReference type="EC" id="3.4.11.-" evidence="2"/>
<keyword evidence="1" id="KW-0479">Metal-binding</keyword>
<dbReference type="InterPro" id="IPR052170">
    <property type="entry name" value="M29_Exopeptidase"/>
</dbReference>
<dbReference type="Pfam" id="PF26233">
    <property type="entry name" value="NicX"/>
    <property type="match status" value="1"/>
</dbReference>
<keyword evidence="2" id="KW-0645">Protease</keyword>
<dbReference type="GO" id="GO:0004177">
    <property type="term" value="F:aminopeptidase activity"/>
    <property type="evidence" value="ECO:0007669"/>
    <property type="project" value="UniProtKB-KW"/>
</dbReference>
<dbReference type="SUPFAM" id="SSF144052">
    <property type="entry name" value="Thermophilic metalloprotease-like"/>
    <property type="match status" value="1"/>
</dbReference>
<accession>A0ABU3NQR2</accession>
<evidence type="ECO:0000313" key="3">
    <source>
        <dbReference type="Proteomes" id="UP001254165"/>
    </source>
</evidence>
<evidence type="ECO:0000313" key="2">
    <source>
        <dbReference type="EMBL" id="MDT8898720.1"/>
    </source>
</evidence>
<dbReference type="EMBL" id="JAUHMF010000002">
    <property type="protein sequence ID" value="MDT8898720.1"/>
    <property type="molecule type" value="Genomic_DNA"/>
</dbReference>
<dbReference type="InterPro" id="IPR058739">
    <property type="entry name" value="NicX"/>
</dbReference>
<sequence>MKEFEHLRQAAINMLNVNLGVREGERIAFVTDVPAPGDWERLPEEVLEDMLNRARMTRAICQMMRKAFPALVVDLICFEQTGQSGREPDEETAQRFLNYDVLVLMTTHSLSHTRARENACQNGARIASMPGVDAAMFAPNGPMAADYVQIQEESLALAEMLTRGHSVRITTPYGTDLSFSIEGRNGKGDTGLLLEPGAFGNLPGGEAYIAPVEGTAEGVLVVPAGWYPGLKENMRLTFHAGYVISVEGGGDVGASFRELFNFSNAHLSHRRNCAELGIGTNPNAKRPDNVLEAEKIKGTVHIAVGDNAHMGGMVESDLHEDFVLPQPTLWIDGERILGEK</sequence>
<keyword evidence="2" id="KW-0031">Aminopeptidase</keyword>
<keyword evidence="3" id="KW-1185">Reference proteome</keyword>
<dbReference type="RefSeq" id="WP_315625382.1">
    <property type="nucleotide sequence ID" value="NZ_JAUHMF010000002.1"/>
</dbReference>